<dbReference type="PANTHER" id="PTHR10653:SF0">
    <property type="entry name" value="F-ACTIN-CAPPING PROTEIN SUBUNIT ALPHA"/>
    <property type="match status" value="1"/>
</dbReference>
<evidence type="ECO:0000313" key="8">
    <source>
        <dbReference type="EMBL" id="PSR71951.1"/>
    </source>
</evidence>
<dbReference type="OrthoDB" id="340550at2759"/>
<evidence type="ECO:0000256" key="1">
    <source>
        <dbReference type="ARBA" id="ARBA00010479"/>
    </source>
</evidence>
<evidence type="ECO:0000256" key="7">
    <source>
        <dbReference type="SAM" id="MobiDB-lite"/>
    </source>
</evidence>
<reference evidence="8 9" key="1">
    <citation type="submission" date="2018-02" db="EMBL/GenBank/DDBJ databases">
        <title>Genome sequence of the basidiomycete white-rot fungus Phlebia centrifuga.</title>
        <authorList>
            <person name="Granchi Z."/>
            <person name="Peng M."/>
            <person name="de Vries R.P."/>
            <person name="Hilden K."/>
            <person name="Makela M.R."/>
            <person name="Grigoriev I."/>
            <person name="Riley R."/>
        </authorList>
    </citation>
    <scope>NUCLEOTIDE SEQUENCE [LARGE SCALE GENOMIC DNA]</scope>
    <source>
        <strain evidence="8 9">FBCC195</strain>
    </source>
</reference>
<dbReference type="AlphaFoldDB" id="A0A2R6NI33"/>
<protein>
    <recommendedName>
        <fullName evidence="2 6">F-actin-capping protein subunit alpha</fullName>
    </recommendedName>
</protein>
<keyword evidence="3 6" id="KW-0117">Actin capping</keyword>
<dbReference type="STRING" id="98765.A0A2R6NI33"/>
<dbReference type="FunFam" id="3.90.1150.210:FF:000003">
    <property type="entry name" value="F-actin-capping protein subunit alpha"/>
    <property type="match status" value="1"/>
</dbReference>
<keyword evidence="4 6" id="KW-0009">Actin-binding</keyword>
<evidence type="ECO:0000256" key="5">
    <source>
        <dbReference type="ARBA" id="ARBA00025389"/>
    </source>
</evidence>
<dbReference type="GO" id="GO:0030036">
    <property type="term" value="P:actin cytoskeleton organization"/>
    <property type="evidence" value="ECO:0007669"/>
    <property type="project" value="TreeGrafter"/>
</dbReference>
<dbReference type="Pfam" id="PF01267">
    <property type="entry name" value="F-actin_cap_A"/>
    <property type="match status" value="1"/>
</dbReference>
<dbReference type="InterPro" id="IPR002189">
    <property type="entry name" value="CapZ_alpha"/>
</dbReference>
<dbReference type="Proteomes" id="UP000186601">
    <property type="component" value="Unassembled WGS sequence"/>
</dbReference>
<evidence type="ECO:0000256" key="2">
    <source>
        <dbReference type="ARBA" id="ARBA00014038"/>
    </source>
</evidence>
<dbReference type="GO" id="GO:0030863">
    <property type="term" value="C:cortical cytoskeleton"/>
    <property type="evidence" value="ECO:0007669"/>
    <property type="project" value="TreeGrafter"/>
</dbReference>
<dbReference type="GO" id="GO:0051015">
    <property type="term" value="F:actin filament binding"/>
    <property type="evidence" value="ECO:0007669"/>
    <property type="project" value="TreeGrafter"/>
</dbReference>
<dbReference type="Gene3D" id="3.90.1150.210">
    <property type="entry name" value="F-actin capping protein, beta subunit"/>
    <property type="match status" value="1"/>
</dbReference>
<comment type="function">
    <text evidence="5 6">F-actin-capping proteins bind in a Ca(2+)-independent manner to the fast growing ends of actin filaments (barbed end) thereby blocking the exchange of subunits at these ends. Unlike other capping proteins (such as gelsolin and severin), these proteins do not sever actin filaments.</text>
</comment>
<dbReference type="InterPro" id="IPR042276">
    <property type="entry name" value="CapZ_alpha/beta_2"/>
</dbReference>
<accession>A0A2R6NI33</accession>
<feature type="region of interest" description="Disordered" evidence="7">
    <location>
        <begin position="27"/>
        <end position="48"/>
    </location>
</feature>
<keyword evidence="9" id="KW-1185">Reference proteome</keyword>
<organism evidence="8 9">
    <name type="scientific">Hermanssonia centrifuga</name>
    <dbReference type="NCBI Taxonomy" id="98765"/>
    <lineage>
        <taxon>Eukaryota</taxon>
        <taxon>Fungi</taxon>
        <taxon>Dikarya</taxon>
        <taxon>Basidiomycota</taxon>
        <taxon>Agaricomycotina</taxon>
        <taxon>Agaricomycetes</taxon>
        <taxon>Polyporales</taxon>
        <taxon>Meruliaceae</taxon>
        <taxon>Hermanssonia</taxon>
    </lineage>
</organism>
<dbReference type="PRINTS" id="PR00191">
    <property type="entry name" value="FACTINCAPA"/>
</dbReference>
<dbReference type="EMBL" id="MLYV02001230">
    <property type="protein sequence ID" value="PSR71951.1"/>
    <property type="molecule type" value="Genomic_DNA"/>
</dbReference>
<dbReference type="SUPFAM" id="SSF90096">
    <property type="entry name" value="Subunits of heterodimeric actin filament capping protein Capz"/>
    <property type="match status" value="1"/>
</dbReference>
<dbReference type="GO" id="GO:0008290">
    <property type="term" value="C:F-actin capping protein complex"/>
    <property type="evidence" value="ECO:0007669"/>
    <property type="project" value="UniProtKB-UniRule"/>
</dbReference>
<dbReference type="GO" id="GO:0051016">
    <property type="term" value="P:barbed-end actin filament capping"/>
    <property type="evidence" value="ECO:0007669"/>
    <property type="project" value="UniProtKB-UniRule"/>
</dbReference>
<name>A0A2R6NI33_9APHY</name>
<evidence type="ECO:0000313" key="9">
    <source>
        <dbReference type="Proteomes" id="UP000186601"/>
    </source>
</evidence>
<evidence type="ECO:0000256" key="4">
    <source>
        <dbReference type="ARBA" id="ARBA00023203"/>
    </source>
</evidence>
<comment type="caution">
    <text evidence="8">The sequence shown here is derived from an EMBL/GenBank/DDBJ whole genome shotgun (WGS) entry which is preliminary data.</text>
</comment>
<comment type="similarity">
    <text evidence="1 6">Belongs to the F-actin-capping protein alpha subunit family.</text>
</comment>
<proteinExistence type="inferred from homology"/>
<comment type="subunit">
    <text evidence="6">Heterodimer of an alpha and a beta subunit.</text>
</comment>
<evidence type="ECO:0000256" key="6">
    <source>
        <dbReference type="RuleBase" id="RU365077"/>
    </source>
</evidence>
<dbReference type="InterPro" id="IPR037282">
    <property type="entry name" value="CapZ_alpha/beta"/>
</dbReference>
<evidence type="ECO:0000256" key="3">
    <source>
        <dbReference type="ARBA" id="ARBA00022467"/>
    </source>
</evidence>
<sequence length="253" mass="28209">MDAEERIQAASKFLLQSPPGEINDVLNGDEAARVPGADSEEEDDRFWDPRSRTSFRFDHIALEASEPEPIEPEEEAEPFRIALEIAALTYLSAHFHGGVTSVFSTQGNPHRFTIQVVANKYNPSNFWSGRWRSEYIVNLQERKLEGKILLNVHYYEQGNVQLSTTHAVSIELPPTISSSNASASASKILAVIESEESKYQASLNEAYQDMGDKTFKGLRRALPMTRAKLDWDRVLGYKIGAELTANKGAFGSS</sequence>
<dbReference type="Gene3D" id="3.30.1140.60">
    <property type="entry name" value="F-actin capping protein, alpha subunit"/>
    <property type="match status" value="2"/>
</dbReference>
<dbReference type="PANTHER" id="PTHR10653">
    <property type="entry name" value="F-ACTIN-CAPPING PROTEIN SUBUNIT ALPHA"/>
    <property type="match status" value="1"/>
</dbReference>
<gene>
    <name evidence="8" type="ORF">PHLCEN_2v12161</name>
</gene>
<dbReference type="InterPro" id="IPR042489">
    <property type="entry name" value="CapZ_alpha_1"/>
</dbReference>